<accession>A0A0B4XMI8</accession>
<evidence type="ECO:0000313" key="4">
    <source>
        <dbReference type="Proteomes" id="UP000006764"/>
    </source>
</evidence>
<dbReference type="RefSeq" id="WP_008739248.1">
    <property type="nucleotide sequence ID" value="NZ_CP004387.1"/>
</dbReference>
<dbReference type="AlphaFoldDB" id="A0A0B4XMI8"/>
<sequence>MKKNNTRIIPLSLAFALPLCAMQNASAAITLYDGDNTLFTTDGYINAFYVHNDVDRPGDQFDRRQARVKMGFLPNYLGFNMKRDVGDLTLGARSSFWVTINDSEVNGTGTAIDVRQFYGTVGGGFGEVLIGKDFGLFARSNILRDELLAGYGQASDTLGLMDGTGVSFGNIGTGYPYPFPSSQITWRSPAMGGMNIAVGIFDPYDTTEVGGTGKAYQDAPRFESEVSYQMDLGGATIYAWVNGAYQTSKNTDSSVDDVSSRGVGYGLQMKVADLSLTASGFDAKGIHPLFSNNLGQANLQEIDSDGYLVQGAYQFGKARLALSYGRTDDDGLVLGSAAEYEHKAVMLSYAVNDYLNLVSNVSRFEMDDKAAGELESTDTLAVGATVSW</sequence>
<evidence type="ECO:0000256" key="1">
    <source>
        <dbReference type="SAM" id="SignalP"/>
    </source>
</evidence>
<dbReference type="STRING" id="391936.S7S_07245"/>
<dbReference type="EMBL" id="CP004387">
    <property type="protein sequence ID" value="AJD47865.1"/>
    <property type="molecule type" value="Genomic_DNA"/>
</dbReference>
<feature type="signal peptide" evidence="1">
    <location>
        <begin position="1"/>
        <end position="27"/>
    </location>
</feature>
<dbReference type="GO" id="GO:0016020">
    <property type="term" value="C:membrane"/>
    <property type="evidence" value="ECO:0007669"/>
    <property type="project" value="InterPro"/>
</dbReference>
<proteinExistence type="predicted"/>
<name>A0A0B4XMI8_9GAMM</name>
<dbReference type="InterPro" id="IPR023614">
    <property type="entry name" value="Porin_dom_sf"/>
</dbReference>
<gene>
    <name evidence="3" type="ORF">S7S_07245</name>
</gene>
<keyword evidence="1" id="KW-0732">Signal</keyword>
<evidence type="ECO:0000259" key="2">
    <source>
        <dbReference type="Pfam" id="PF13609"/>
    </source>
</evidence>
<feature type="chain" id="PRO_5002111269" evidence="1">
    <location>
        <begin position="28"/>
        <end position="388"/>
    </location>
</feature>
<keyword evidence="4" id="KW-1185">Reference proteome</keyword>
<feature type="domain" description="Porin" evidence="2">
    <location>
        <begin position="26"/>
        <end position="367"/>
    </location>
</feature>
<protein>
    <submittedName>
        <fullName evidence="3">Outer membrane protein (Porin)</fullName>
    </submittedName>
</protein>
<dbReference type="Proteomes" id="UP000006764">
    <property type="component" value="Chromosome"/>
</dbReference>
<dbReference type="KEGG" id="apac:S7S_07245"/>
<evidence type="ECO:0000313" key="3">
    <source>
        <dbReference type="EMBL" id="AJD47865.1"/>
    </source>
</evidence>
<dbReference type="GO" id="GO:0015288">
    <property type="term" value="F:porin activity"/>
    <property type="evidence" value="ECO:0007669"/>
    <property type="project" value="InterPro"/>
</dbReference>
<dbReference type="InterPro" id="IPR033900">
    <property type="entry name" value="Gram_neg_porin_domain"/>
</dbReference>
<dbReference type="OrthoDB" id="8735103at2"/>
<reference evidence="3 4" key="1">
    <citation type="journal article" date="2012" name="J. Bacteriol.">
        <title>Genome sequence of an alkane-degrading bacterium, Alcanivorax pacificus type strain W11-5, isolated from deep sea sediment.</title>
        <authorList>
            <person name="Lai Q."/>
            <person name="Shao Z."/>
        </authorList>
    </citation>
    <scope>NUCLEOTIDE SEQUENCE [LARGE SCALE GENOMIC DNA]</scope>
    <source>
        <strain evidence="3 4">W11-5</strain>
    </source>
</reference>
<dbReference type="Pfam" id="PF13609">
    <property type="entry name" value="Porin_4"/>
    <property type="match status" value="1"/>
</dbReference>
<dbReference type="HOGENOM" id="CLU_032382_1_0_6"/>
<dbReference type="SUPFAM" id="SSF56935">
    <property type="entry name" value="Porins"/>
    <property type="match status" value="1"/>
</dbReference>
<dbReference type="Gene3D" id="2.40.160.10">
    <property type="entry name" value="Porin"/>
    <property type="match status" value="1"/>
</dbReference>
<organism evidence="3 4">
    <name type="scientific">Isoalcanivorax pacificus W11-5</name>
    <dbReference type="NCBI Taxonomy" id="391936"/>
    <lineage>
        <taxon>Bacteria</taxon>
        <taxon>Pseudomonadati</taxon>
        <taxon>Pseudomonadota</taxon>
        <taxon>Gammaproteobacteria</taxon>
        <taxon>Oceanospirillales</taxon>
        <taxon>Alcanivoracaceae</taxon>
        <taxon>Isoalcanivorax</taxon>
    </lineage>
</organism>